<proteinExistence type="predicted"/>
<dbReference type="InterPro" id="IPR011012">
    <property type="entry name" value="Longin-like_dom_sf"/>
</dbReference>
<feature type="compositionally biased region" description="Gly residues" evidence="1">
    <location>
        <begin position="158"/>
        <end position="178"/>
    </location>
</feature>
<evidence type="ECO:0000313" key="3">
    <source>
        <dbReference type="Proteomes" id="UP001201980"/>
    </source>
</evidence>
<dbReference type="InterPro" id="IPR006722">
    <property type="entry name" value="Sedlin"/>
</dbReference>
<dbReference type="Proteomes" id="UP001201980">
    <property type="component" value="Unassembled WGS sequence"/>
</dbReference>
<dbReference type="EMBL" id="JAKWBI020000030">
    <property type="protein sequence ID" value="KAJ2905544.1"/>
    <property type="molecule type" value="Genomic_DNA"/>
</dbReference>
<dbReference type="Pfam" id="PF04628">
    <property type="entry name" value="Sedlin_N"/>
    <property type="match status" value="1"/>
</dbReference>
<feature type="region of interest" description="Disordered" evidence="1">
    <location>
        <begin position="153"/>
        <end position="185"/>
    </location>
</feature>
<feature type="region of interest" description="Disordered" evidence="1">
    <location>
        <begin position="34"/>
        <end position="64"/>
    </location>
</feature>
<accession>A0AAD5S428</accession>
<gene>
    <name evidence="2" type="ORF">MKZ38_005188</name>
</gene>
<name>A0AAD5S428_9PEZI</name>
<sequence>MATIVPSIACLGVIGRNNNPLHLTILPSYNPSSASAITSDPEKQQQPATTISASTTASSAATGASPLRTPLQFSLLLSSTLDIFELRARAHAASGTGALSGDLGLLCAVDERLACYGYETNTGVRFVAVVDMRGRLLDPTLPSTTLIHGAIPETDRSSGGGAGNTGAAGGGAGTGTGTTGDDTSGLVNLPSLPPLSGIGILSPTSSSTTVTTSSSFIPGTSSRKPSLVASIASASTGLRDAELKPLFKAMQTSWVRLLQNPFFDLDEHVLPGGRGGRKITSKKFGEDMRRLGMGWIPGVGGFEGF</sequence>
<dbReference type="SUPFAM" id="SSF64356">
    <property type="entry name" value="SNARE-like"/>
    <property type="match status" value="1"/>
</dbReference>
<dbReference type="GO" id="GO:0005737">
    <property type="term" value="C:cytoplasm"/>
    <property type="evidence" value="ECO:0007669"/>
    <property type="project" value="GOC"/>
</dbReference>
<dbReference type="AlphaFoldDB" id="A0AAD5S428"/>
<feature type="compositionally biased region" description="Low complexity" evidence="1">
    <location>
        <begin position="48"/>
        <end position="64"/>
    </location>
</feature>
<dbReference type="GO" id="GO:0006888">
    <property type="term" value="P:endoplasmic reticulum to Golgi vesicle-mediated transport"/>
    <property type="evidence" value="ECO:0007669"/>
    <property type="project" value="InterPro"/>
</dbReference>
<keyword evidence="3" id="KW-1185">Reference proteome</keyword>
<protein>
    <submittedName>
        <fullName evidence="2">Sedlin</fullName>
    </submittedName>
</protein>
<evidence type="ECO:0000256" key="1">
    <source>
        <dbReference type="SAM" id="MobiDB-lite"/>
    </source>
</evidence>
<organism evidence="2 3">
    <name type="scientific">Zalerion maritima</name>
    <dbReference type="NCBI Taxonomy" id="339359"/>
    <lineage>
        <taxon>Eukaryota</taxon>
        <taxon>Fungi</taxon>
        <taxon>Dikarya</taxon>
        <taxon>Ascomycota</taxon>
        <taxon>Pezizomycotina</taxon>
        <taxon>Sordariomycetes</taxon>
        <taxon>Lulworthiomycetidae</taxon>
        <taxon>Lulworthiales</taxon>
        <taxon>Lulworthiaceae</taxon>
        <taxon>Zalerion</taxon>
    </lineage>
</organism>
<evidence type="ECO:0000313" key="2">
    <source>
        <dbReference type="EMBL" id="KAJ2905544.1"/>
    </source>
</evidence>
<reference evidence="2" key="1">
    <citation type="submission" date="2022-07" db="EMBL/GenBank/DDBJ databases">
        <title>Draft genome sequence of Zalerion maritima ATCC 34329, a (micro)plastics degrading marine fungus.</title>
        <authorList>
            <person name="Paco A."/>
            <person name="Goncalves M.F.M."/>
            <person name="Rocha-Santos T.A.P."/>
            <person name="Alves A."/>
        </authorList>
    </citation>
    <scope>NUCLEOTIDE SEQUENCE</scope>
    <source>
        <strain evidence="2">ATCC 34329</strain>
    </source>
</reference>
<dbReference type="PANTHER" id="PTHR12403">
    <property type="entry name" value="TRAFFICKING PROTEIN PARTICLE COMPLEX SUBUNIT 2"/>
    <property type="match status" value="1"/>
</dbReference>
<dbReference type="Gene3D" id="3.30.450.70">
    <property type="match status" value="2"/>
</dbReference>
<comment type="caution">
    <text evidence="2">The sequence shown here is derived from an EMBL/GenBank/DDBJ whole genome shotgun (WGS) entry which is preliminary data.</text>
</comment>